<evidence type="ECO:0000313" key="1">
    <source>
        <dbReference type="EMBL" id="CDF79484.1"/>
    </source>
</evidence>
<dbReference type="EMBL" id="HG315671">
    <property type="protein sequence ID" value="CDF79484.1"/>
    <property type="molecule type" value="Genomic_DNA"/>
</dbReference>
<dbReference type="HOGENOM" id="CLU_640533_0_0_10"/>
<name>T2KNB5_FORAG</name>
<dbReference type="Proteomes" id="UP000016160">
    <property type="component" value="Chromosome"/>
</dbReference>
<dbReference type="PATRIC" id="fig|1347342.6.peg.1778"/>
<keyword evidence="2" id="KW-1185">Reference proteome</keyword>
<gene>
    <name evidence="1" type="ORF">BN863_17720</name>
</gene>
<protein>
    <submittedName>
        <fullName evidence="1">Uncharacterized protein</fullName>
    </submittedName>
</protein>
<dbReference type="OrthoDB" id="5688981at2"/>
<organism evidence="1 2">
    <name type="scientific">Formosa agariphila (strain DSM 15362 / KCTC 12365 / LMG 23005 / KMM 3901 / M-2Alg 35-1)</name>
    <dbReference type="NCBI Taxonomy" id="1347342"/>
    <lineage>
        <taxon>Bacteria</taxon>
        <taxon>Pseudomonadati</taxon>
        <taxon>Bacteroidota</taxon>
        <taxon>Flavobacteriia</taxon>
        <taxon>Flavobacteriales</taxon>
        <taxon>Flavobacteriaceae</taxon>
        <taxon>Formosa</taxon>
    </lineage>
</organism>
<proteinExistence type="predicted"/>
<dbReference type="AlphaFoldDB" id="T2KNB5"/>
<evidence type="ECO:0000313" key="2">
    <source>
        <dbReference type="Proteomes" id="UP000016160"/>
    </source>
</evidence>
<accession>T2KNB5</accession>
<sequence>MKLIQKLFGMHTDTNRPFPKEEREGAVSIVGDKIIVKGNSYHNSEVNIKDMQYAYVLVNVQGESSLFIFDHHQHVLPANYIGFSKVYKQLSSEFGFKDDVFFEHVNQTSVIKKLIWRKVQEATYSILDTNYTDYNLGFEIQSEEKVFISWDDTYVDLNEHEHTFIDVSPYGQKILKFKYPIRIGNVILNNFTAYFDNARTDIPVLHYYTHAINASSSDTSYYELKTRLQSDFSNDNQFFGYEREDQNSFSFRANDIVFSLVYTYDSTYQFNGGYTSFSVKNEREYPEYLVDLDYESKIEVSDFIQINENIRTVSNYKSNSKIKRRPENLKSHVGEAPTLWIDHKNSKIGFADQSYCQVFDKSEIQSFTIQNILPAKGGGGSYLELDFKDNKKSIAIFSGPCHVFNAYQDKLSKLTGLKINIAAEFYDC</sequence>
<reference evidence="1 2" key="1">
    <citation type="journal article" date="2013" name="Appl. Environ. Microbiol.">
        <title>The genome of the alga-associated marine flavobacterium Formosa agariphila KMM 3901T reveals a broad potential for degradation of algal polysaccharides.</title>
        <authorList>
            <person name="Mann A.J."/>
            <person name="Hahnke R.L."/>
            <person name="Huang S."/>
            <person name="Werner J."/>
            <person name="Xing P."/>
            <person name="Barbeyron T."/>
            <person name="Huettel B."/>
            <person name="Stueber K."/>
            <person name="Reinhardt R."/>
            <person name="Harder J."/>
            <person name="Gloeckner F.O."/>
            <person name="Amann R.I."/>
            <person name="Teeling H."/>
        </authorList>
    </citation>
    <scope>NUCLEOTIDE SEQUENCE [LARGE SCALE GENOMIC DNA]</scope>
    <source>
        <strain evidence="2">DSM 15362 / KCTC 12365 / LMG 23005 / KMM 3901</strain>
    </source>
</reference>
<dbReference type="eggNOG" id="ENOG502ZAAB">
    <property type="taxonomic scope" value="Bacteria"/>
</dbReference>